<evidence type="ECO:0000313" key="2">
    <source>
        <dbReference type="EMBL" id="SKA71456.1"/>
    </source>
</evidence>
<dbReference type="EMBL" id="FUYC01000001">
    <property type="protein sequence ID" value="SKA71456.1"/>
    <property type="molecule type" value="Genomic_DNA"/>
</dbReference>
<dbReference type="Pfam" id="PF00731">
    <property type="entry name" value="AIRC"/>
    <property type="match status" value="1"/>
</dbReference>
<sequence length="254" mass="26990">MNANTELESLLQAVQDGRTSVEQGVEQLRDLPFQDIGHTKIDRHRMLRNGFPEVIYGSGKTPEQLTDIFEHMKGRGNVLATRVSPEKAVFVRERIPGLEYNALGRTLTAMEQQVEPRANEVGILTAGTSDLGVAEEARVTCEMLGRSATICSDLGVAGLHRLLGTLDQIRQYSVLIVIAGMEGALSSVVGGLVEQPLIAVPTSVGYGANFNGLSALLGMLTSCASGVTVVNIDNGFGAACAACKILRAIDNAHS</sequence>
<dbReference type="PANTHER" id="PTHR43064">
    <property type="entry name" value="PHOSPHORIBOSYLAMINOIMIDAZOLE CARBOXYLASE-RELATED"/>
    <property type="match status" value="1"/>
</dbReference>
<accession>A0A1T4W2I5</accession>
<reference evidence="2 3" key="1">
    <citation type="submission" date="2017-02" db="EMBL/GenBank/DDBJ databases">
        <authorList>
            <person name="Peterson S.W."/>
        </authorList>
    </citation>
    <scope>NUCLEOTIDE SEQUENCE [LARGE SCALE GENOMIC DNA]</scope>
    <source>
        <strain evidence="2 3">DSM 16080</strain>
    </source>
</reference>
<dbReference type="Gene3D" id="3.40.50.1970">
    <property type="match status" value="1"/>
</dbReference>
<evidence type="ECO:0000259" key="1">
    <source>
        <dbReference type="SMART" id="SM01001"/>
    </source>
</evidence>
<dbReference type="AlphaFoldDB" id="A0A1T4W2I5"/>
<keyword evidence="3" id="KW-1185">Reference proteome</keyword>
<protein>
    <recommendedName>
        <fullName evidence="1">PurE domain-containing protein</fullName>
    </recommendedName>
</protein>
<dbReference type="RefSeq" id="WP_078715736.1">
    <property type="nucleotide sequence ID" value="NZ_FUYC01000001.1"/>
</dbReference>
<gene>
    <name evidence="2" type="ORF">SAMN02745704_00144</name>
</gene>
<proteinExistence type="predicted"/>
<dbReference type="GO" id="GO:0006189">
    <property type="term" value="P:'de novo' IMP biosynthetic process"/>
    <property type="evidence" value="ECO:0007669"/>
    <property type="project" value="InterPro"/>
</dbReference>
<dbReference type="InterPro" id="IPR039476">
    <property type="entry name" value="P2CMN_synthase_LarB"/>
</dbReference>
<name>A0A1T4W2I5_9BACT</name>
<feature type="domain" description="PurE" evidence="1">
    <location>
        <begin position="119"/>
        <end position="251"/>
    </location>
</feature>
<organism evidence="2 3">
    <name type="scientific">Paucidesulfovibrio gracilis DSM 16080</name>
    <dbReference type="NCBI Taxonomy" id="1121449"/>
    <lineage>
        <taxon>Bacteria</taxon>
        <taxon>Pseudomonadati</taxon>
        <taxon>Thermodesulfobacteriota</taxon>
        <taxon>Desulfovibrionia</taxon>
        <taxon>Desulfovibrionales</taxon>
        <taxon>Desulfovibrionaceae</taxon>
        <taxon>Paucidesulfovibrio</taxon>
    </lineage>
</organism>
<dbReference type="InterPro" id="IPR000031">
    <property type="entry name" value="PurE_dom"/>
</dbReference>
<evidence type="ECO:0000313" key="3">
    <source>
        <dbReference type="Proteomes" id="UP000190027"/>
    </source>
</evidence>
<dbReference type="NCBIfam" id="NF033503">
    <property type="entry name" value="LarB"/>
    <property type="match status" value="1"/>
</dbReference>
<dbReference type="SUPFAM" id="SSF52255">
    <property type="entry name" value="N5-CAIR mutase (phosphoribosylaminoimidazole carboxylase, PurE)"/>
    <property type="match status" value="1"/>
</dbReference>
<dbReference type="STRING" id="1121449.SAMN02745704_00144"/>
<dbReference type="OrthoDB" id="9782511at2"/>
<dbReference type="PANTHER" id="PTHR43064:SF1">
    <property type="entry name" value="SLL1489 PROTEIN"/>
    <property type="match status" value="1"/>
</dbReference>
<dbReference type="Proteomes" id="UP000190027">
    <property type="component" value="Unassembled WGS sequence"/>
</dbReference>
<dbReference type="GO" id="GO:0016787">
    <property type="term" value="F:hydrolase activity"/>
    <property type="evidence" value="ECO:0007669"/>
    <property type="project" value="InterPro"/>
</dbReference>
<dbReference type="SMART" id="SM01001">
    <property type="entry name" value="AIRC"/>
    <property type="match status" value="1"/>
</dbReference>